<feature type="compositionally biased region" description="Low complexity" evidence="11">
    <location>
        <begin position="170"/>
        <end position="180"/>
    </location>
</feature>
<evidence type="ECO:0000256" key="1">
    <source>
        <dbReference type="ARBA" id="ARBA00004123"/>
    </source>
</evidence>
<keyword evidence="4" id="KW-0963">Cytoplasm</keyword>
<dbReference type="OrthoDB" id="1906282at2759"/>
<feature type="region of interest" description="Disordered" evidence="11">
    <location>
        <begin position="120"/>
        <end position="158"/>
    </location>
</feature>
<proteinExistence type="inferred from homology"/>
<evidence type="ECO:0000313" key="13">
    <source>
        <dbReference type="Proteomes" id="UP000886520"/>
    </source>
</evidence>
<accession>A0A9D4V5A7</accession>
<keyword evidence="13" id="KW-1185">Reference proteome</keyword>
<dbReference type="GO" id="GO:0005737">
    <property type="term" value="C:cytoplasm"/>
    <property type="evidence" value="ECO:0007669"/>
    <property type="project" value="UniProtKB-SubCell"/>
</dbReference>
<keyword evidence="7" id="KW-0508">mRNA splicing</keyword>
<feature type="compositionally biased region" description="Basic and acidic residues" evidence="11">
    <location>
        <begin position="396"/>
        <end position="406"/>
    </location>
</feature>
<keyword evidence="8" id="KW-0539">Nucleus</keyword>
<dbReference type="PANTHER" id="PTHR13445:SF3">
    <property type="entry name" value="U5 SMALL NUCLEAR RIBONUCLEOPROTEIN TSSC4"/>
    <property type="match status" value="1"/>
</dbReference>
<organism evidence="12 13">
    <name type="scientific">Adiantum capillus-veneris</name>
    <name type="common">Maidenhair fern</name>
    <dbReference type="NCBI Taxonomy" id="13818"/>
    <lineage>
        <taxon>Eukaryota</taxon>
        <taxon>Viridiplantae</taxon>
        <taxon>Streptophyta</taxon>
        <taxon>Embryophyta</taxon>
        <taxon>Tracheophyta</taxon>
        <taxon>Polypodiopsida</taxon>
        <taxon>Polypodiidae</taxon>
        <taxon>Polypodiales</taxon>
        <taxon>Pteridineae</taxon>
        <taxon>Pteridaceae</taxon>
        <taxon>Vittarioideae</taxon>
        <taxon>Adiantum</taxon>
    </lineage>
</organism>
<dbReference type="InterPro" id="IPR029338">
    <property type="entry name" value="TSSC4"/>
</dbReference>
<dbReference type="GO" id="GO:0008380">
    <property type="term" value="P:RNA splicing"/>
    <property type="evidence" value="ECO:0007669"/>
    <property type="project" value="UniProtKB-KW"/>
</dbReference>
<feature type="region of interest" description="Disordered" evidence="11">
    <location>
        <begin position="18"/>
        <end position="80"/>
    </location>
</feature>
<feature type="region of interest" description="Disordered" evidence="11">
    <location>
        <begin position="170"/>
        <end position="205"/>
    </location>
</feature>
<dbReference type="EMBL" id="JABFUD020000005">
    <property type="protein sequence ID" value="KAI5079596.1"/>
    <property type="molecule type" value="Genomic_DNA"/>
</dbReference>
<dbReference type="PANTHER" id="PTHR13445">
    <property type="entry name" value="TUMOR SUPPRESSING SUBTRANSFERABLE CANDIDATE 4 TSSC4"/>
    <property type="match status" value="1"/>
</dbReference>
<gene>
    <name evidence="12" type="ORF">GOP47_0005075</name>
</gene>
<evidence type="ECO:0000256" key="4">
    <source>
        <dbReference type="ARBA" id="ARBA00022490"/>
    </source>
</evidence>
<evidence type="ECO:0000256" key="6">
    <source>
        <dbReference type="ARBA" id="ARBA00022728"/>
    </source>
</evidence>
<dbReference type="Proteomes" id="UP000886520">
    <property type="component" value="Chromosome 5"/>
</dbReference>
<dbReference type="AlphaFoldDB" id="A0A9D4V5A7"/>
<sequence>MESFANRVDKVFGSLQVTSSWRLSPHDSEQQQQQRLRKHEEDDEEDDEETPPWGDKPPAQQCSFDGMEVEGDLEEEGRTIRQMVGLDTTLDYEDEEDEFDKAAFGLDESEDDRLFMKGIQEVDKKQSSSRSLPLSLYDLKKSRRDPRANHSAARARLEEDAKMATATCTTTASMETTDAAKVVDENDNGTGVKRSSEDIPASQQNSAATMLESLKPPKRVRFALDLQQPGDAKMDTHKQLVRHKPDSVRASQVPDHVRNPSKYTHYTLDWSVEDNDTSNFEAFKACGETLQNKVEEAPSFPEEKIDKIQFVHRHDRTSSNSQKGNTEEANRPVMAISKTMCVEHLESESVNGDMQTVTAEMLPEQAMDFKPEDAASGLQTNIVENPGGKVAKNYRARRDPEDGMET</sequence>
<comment type="function">
    <text evidence="10">Protein associated with the U5 snRNP, during its maturation and its post-splicing recycling and which is required for spliceosomal tri-snRNP complex assembly in the nucleus. Has a molecular sequestering activity and transiently hinders SNRNP200 binding sites for constitutive splicing factors that intervene later during the assembly of the spliceosome and splicing. Together with its molecular sequestering activity, may also function as a molecular adapter and placeholder, coordinating the assembly of the U5 snRNP and its association with the U4/U6 di-snRNP.</text>
</comment>
<evidence type="ECO:0000256" key="2">
    <source>
        <dbReference type="ARBA" id="ARBA00004496"/>
    </source>
</evidence>
<comment type="caution">
    <text evidence="12">The sequence shown here is derived from an EMBL/GenBank/DDBJ whole genome shotgun (WGS) entry which is preliminary data.</text>
</comment>
<comment type="similarity">
    <text evidence="3">Belongs to the TSSC4 family.</text>
</comment>
<keyword evidence="6" id="KW-0747">Spliceosome</keyword>
<evidence type="ECO:0000256" key="8">
    <source>
        <dbReference type="ARBA" id="ARBA00023242"/>
    </source>
</evidence>
<feature type="region of interest" description="Disordered" evidence="11">
    <location>
        <begin position="310"/>
        <end position="332"/>
    </location>
</feature>
<evidence type="ECO:0000256" key="3">
    <source>
        <dbReference type="ARBA" id="ARBA00010362"/>
    </source>
</evidence>
<feature type="compositionally biased region" description="Basic and acidic residues" evidence="11">
    <location>
        <begin position="232"/>
        <end position="247"/>
    </location>
</feature>
<evidence type="ECO:0000256" key="5">
    <source>
        <dbReference type="ARBA" id="ARBA00022664"/>
    </source>
</evidence>
<evidence type="ECO:0000256" key="9">
    <source>
        <dbReference type="ARBA" id="ARBA00035304"/>
    </source>
</evidence>
<evidence type="ECO:0000256" key="7">
    <source>
        <dbReference type="ARBA" id="ARBA00023187"/>
    </source>
</evidence>
<reference evidence="12 13" key="1">
    <citation type="submission" date="2021-01" db="EMBL/GenBank/DDBJ databases">
        <title>Adiantum capillus-veneris genome.</title>
        <authorList>
            <person name="Fang Y."/>
            <person name="Liao Q."/>
        </authorList>
    </citation>
    <scope>NUCLEOTIDE SEQUENCE [LARGE SCALE GENOMIC DNA]</scope>
    <source>
        <strain evidence="12">H3</strain>
        <tissue evidence="12">Leaf</tissue>
    </source>
</reference>
<keyword evidence="5" id="KW-0507">mRNA processing</keyword>
<feature type="compositionally biased region" description="Acidic residues" evidence="11">
    <location>
        <begin position="41"/>
        <end position="50"/>
    </location>
</feature>
<dbReference type="GO" id="GO:0006397">
    <property type="term" value="P:mRNA processing"/>
    <property type="evidence" value="ECO:0007669"/>
    <property type="project" value="UniProtKB-KW"/>
</dbReference>
<evidence type="ECO:0000256" key="11">
    <source>
        <dbReference type="SAM" id="MobiDB-lite"/>
    </source>
</evidence>
<name>A0A9D4V5A7_ADICA</name>
<dbReference type="GO" id="GO:0005681">
    <property type="term" value="C:spliceosomal complex"/>
    <property type="evidence" value="ECO:0007669"/>
    <property type="project" value="UniProtKB-KW"/>
</dbReference>
<protein>
    <recommendedName>
        <fullName evidence="9">U5 small nuclear ribonucleoprotein TSSC4</fullName>
    </recommendedName>
</protein>
<feature type="region of interest" description="Disordered" evidence="11">
    <location>
        <begin position="228"/>
        <end position="261"/>
    </location>
</feature>
<feature type="region of interest" description="Disordered" evidence="11">
    <location>
        <begin position="368"/>
        <end position="406"/>
    </location>
</feature>
<evidence type="ECO:0000313" key="12">
    <source>
        <dbReference type="EMBL" id="KAI5079596.1"/>
    </source>
</evidence>
<comment type="subcellular location">
    <subcellularLocation>
        <location evidence="2">Cytoplasm</location>
    </subcellularLocation>
    <subcellularLocation>
        <location evidence="1">Nucleus</location>
    </subcellularLocation>
</comment>
<evidence type="ECO:0000256" key="10">
    <source>
        <dbReference type="ARBA" id="ARBA00045970"/>
    </source>
</evidence>